<dbReference type="AlphaFoldDB" id="A0A366EQ55"/>
<dbReference type="Proteomes" id="UP000253529">
    <property type="component" value="Unassembled WGS sequence"/>
</dbReference>
<gene>
    <name evidence="2" type="ORF">DFR50_13914</name>
</gene>
<dbReference type="Pfam" id="PF13403">
    <property type="entry name" value="Hint_2"/>
    <property type="match status" value="1"/>
</dbReference>
<keyword evidence="3" id="KW-1185">Reference proteome</keyword>
<dbReference type="SUPFAM" id="SSF51294">
    <property type="entry name" value="Hedgehog/intein (Hint) domain"/>
    <property type="match status" value="1"/>
</dbReference>
<evidence type="ECO:0000259" key="1">
    <source>
        <dbReference type="Pfam" id="PF13403"/>
    </source>
</evidence>
<feature type="domain" description="Hedgehog/Intein (Hint)" evidence="1">
    <location>
        <begin position="126"/>
        <end position="260"/>
    </location>
</feature>
<sequence length="463" mass="50002">MPADEIYDITFNNVQFTNLSSGDLAYLNGTIEVDYTNPSMTGTLTATVSTPVSSQSYVFSSFSSDVHSVATTASSTSYSTGVPTGALSFSYNGVSPTFLYSGSVTTYSPVNETFGSPSGSLTSTPVCFASGTLIRTPHGDVRVESLSAGDMVLTASGERRPIKWMGHRRFRRDFAGRKHEVVRIAAHAFGPDRPSQDLVVSPGHAICLDLIGEVLIPAMHLVNGATVTREWRDVVTLWHVELDSHDVLVANDLPAESYLAMGNRGFFEEAGATLDSFDEGKDTTHADFCRPVIAKGPGLAFVRERLTERARSFGWTPSHDDDLRLVVDGEIRRPAGANTAETFVFPAEALDIRLVSNTHVPKDFGVQDGRTLGVHLLGLVFSAGGETREIAVDDPRLRDGVHAVEPSGLRWTTGELVLDPELWKGLSGDVSLRLTRRRGGPRKWIAPAAEPAPAARPRLYAVG</sequence>
<dbReference type="InterPro" id="IPR036844">
    <property type="entry name" value="Hint_dom_sf"/>
</dbReference>
<name>A0A366EQ55_9HYPH</name>
<dbReference type="Gene3D" id="2.170.16.10">
    <property type="entry name" value="Hedgehog/Intein (Hint) domain"/>
    <property type="match status" value="1"/>
</dbReference>
<dbReference type="OrthoDB" id="7314239at2"/>
<proteinExistence type="predicted"/>
<evidence type="ECO:0000313" key="2">
    <source>
        <dbReference type="EMBL" id="RBP04537.1"/>
    </source>
</evidence>
<evidence type="ECO:0000313" key="3">
    <source>
        <dbReference type="Proteomes" id="UP000253529"/>
    </source>
</evidence>
<dbReference type="EMBL" id="QNRK01000039">
    <property type="protein sequence ID" value="RBP04537.1"/>
    <property type="molecule type" value="Genomic_DNA"/>
</dbReference>
<comment type="caution">
    <text evidence="2">The sequence shown here is derived from an EMBL/GenBank/DDBJ whole genome shotgun (WGS) entry which is preliminary data.</text>
</comment>
<organism evidence="2 3">
    <name type="scientific">Roseiarcus fermentans</name>
    <dbReference type="NCBI Taxonomy" id="1473586"/>
    <lineage>
        <taxon>Bacteria</taxon>
        <taxon>Pseudomonadati</taxon>
        <taxon>Pseudomonadota</taxon>
        <taxon>Alphaproteobacteria</taxon>
        <taxon>Hyphomicrobiales</taxon>
        <taxon>Roseiarcaceae</taxon>
        <taxon>Roseiarcus</taxon>
    </lineage>
</organism>
<reference evidence="2 3" key="1">
    <citation type="submission" date="2018-06" db="EMBL/GenBank/DDBJ databases">
        <title>Genomic Encyclopedia of Type Strains, Phase IV (KMG-IV): sequencing the most valuable type-strain genomes for metagenomic binning, comparative biology and taxonomic classification.</title>
        <authorList>
            <person name="Goeker M."/>
        </authorList>
    </citation>
    <scope>NUCLEOTIDE SEQUENCE [LARGE SCALE GENOMIC DNA]</scope>
    <source>
        <strain evidence="2 3">DSM 24875</strain>
    </source>
</reference>
<accession>A0A366EQ55</accession>
<protein>
    <submittedName>
        <fullName evidence="2">Hint domain-containing protein</fullName>
    </submittedName>
</protein>
<dbReference type="InterPro" id="IPR028992">
    <property type="entry name" value="Hedgehog/Intein_dom"/>
</dbReference>